<comment type="caution">
    <text evidence="1">The sequence shown here is derived from an EMBL/GenBank/DDBJ whole genome shotgun (WGS) entry which is preliminary data.</text>
</comment>
<evidence type="ECO:0000313" key="1">
    <source>
        <dbReference type="EMBL" id="KAL1864979.1"/>
    </source>
</evidence>
<dbReference type="EMBL" id="JAVDPF010000066">
    <property type="protein sequence ID" value="KAL1864979.1"/>
    <property type="molecule type" value="Genomic_DNA"/>
</dbReference>
<sequence>MSHSASRTWVSAETKEYEAFIKLRENVFYVAPDSPFVPRTWPDWIAHRLAVKEDAVKQVIMRLNARVAQRKMGTKRKMWPALAGKEFNDHLTCVLMEDSMWTKSIIERSDRPQAPWPCQDELQHEGNHRCKSGFRRFYPLPRVPGNATVNWKQRAPVKQLPFDEVGCPKTAKEAKEEREFHIDDEMFMLIGYALMKEFDK</sequence>
<keyword evidence="2" id="KW-1185">Reference proteome</keyword>
<evidence type="ECO:0000313" key="2">
    <source>
        <dbReference type="Proteomes" id="UP001583193"/>
    </source>
</evidence>
<reference evidence="1 2" key="1">
    <citation type="journal article" date="2024" name="IMA Fungus">
        <title>IMA Genome - F19 : A genome assembly and annotation guide to empower mycologists, including annotated draft genome sequences of Ceratocystis pirilliformis, Diaporthe australafricana, Fusarium ophioides, Paecilomyces lecythidis, and Sporothrix stenoceras.</title>
        <authorList>
            <person name="Aylward J."/>
            <person name="Wilson A.M."/>
            <person name="Visagie C.M."/>
            <person name="Spraker J."/>
            <person name="Barnes I."/>
            <person name="Buitendag C."/>
            <person name="Ceriani C."/>
            <person name="Del Mar Angel L."/>
            <person name="du Plessis D."/>
            <person name="Fuchs T."/>
            <person name="Gasser K."/>
            <person name="Kramer D."/>
            <person name="Li W."/>
            <person name="Munsamy K."/>
            <person name="Piso A."/>
            <person name="Price J.L."/>
            <person name="Sonnekus B."/>
            <person name="Thomas C."/>
            <person name="van der Nest A."/>
            <person name="van Dijk A."/>
            <person name="van Heerden A."/>
            <person name="van Vuuren N."/>
            <person name="Yilmaz N."/>
            <person name="Duong T.A."/>
            <person name="van der Merwe N.A."/>
            <person name="Wingfield M.J."/>
            <person name="Wingfield B.D."/>
        </authorList>
    </citation>
    <scope>NUCLEOTIDE SEQUENCE [LARGE SCALE GENOMIC DNA]</scope>
    <source>
        <strain evidence="1 2">CMW 18167</strain>
    </source>
</reference>
<protein>
    <submittedName>
        <fullName evidence="1">Uncharacterized protein</fullName>
    </submittedName>
</protein>
<dbReference type="Proteomes" id="UP001583193">
    <property type="component" value="Unassembled WGS sequence"/>
</dbReference>
<gene>
    <name evidence="1" type="ORF">Plec18167_009588</name>
</gene>
<name>A0ABR3WN76_9EURO</name>
<accession>A0ABR3WN76</accession>
<proteinExistence type="predicted"/>
<organism evidence="1 2">
    <name type="scientific">Paecilomyces lecythidis</name>
    <dbReference type="NCBI Taxonomy" id="3004212"/>
    <lineage>
        <taxon>Eukaryota</taxon>
        <taxon>Fungi</taxon>
        <taxon>Dikarya</taxon>
        <taxon>Ascomycota</taxon>
        <taxon>Pezizomycotina</taxon>
        <taxon>Eurotiomycetes</taxon>
        <taxon>Eurotiomycetidae</taxon>
        <taxon>Eurotiales</taxon>
        <taxon>Thermoascaceae</taxon>
        <taxon>Paecilomyces</taxon>
    </lineage>
</organism>